<evidence type="ECO:0000313" key="1">
    <source>
        <dbReference type="EMBL" id="VDN51432.1"/>
    </source>
</evidence>
<organism evidence="2 4">
    <name type="scientific">Dracunculus medinensis</name>
    <name type="common">Guinea worm</name>
    <dbReference type="NCBI Taxonomy" id="318479"/>
    <lineage>
        <taxon>Eukaryota</taxon>
        <taxon>Metazoa</taxon>
        <taxon>Ecdysozoa</taxon>
        <taxon>Nematoda</taxon>
        <taxon>Chromadorea</taxon>
        <taxon>Rhabditida</taxon>
        <taxon>Spirurina</taxon>
        <taxon>Dracunculoidea</taxon>
        <taxon>Dracunculidae</taxon>
        <taxon>Dracunculus</taxon>
    </lineage>
</organism>
<reference evidence="4" key="1">
    <citation type="submission" date="2017-02" db="UniProtKB">
        <authorList>
            <consortium name="WormBaseParasite"/>
        </authorList>
    </citation>
    <scope>IDENTIFICATION</scope>
</reference>
<dbReference type="EMBL" id="UYYG01000020">
    <property type="protein sequence ID" value="VDN51432.1"/>
    <property type="molecule type" value="Genomic_DNA"/>
</dbReference>
<dbReference type="WBParaSite" id="DME_0000679101-mRNA-1">
    <property type="protein sequence ID" value="DME_0000679101-mRNA-1"/>
    <property type="gene ID" value="DME_0000679101"/>
</dbReference>
<name>A0A0N4UGZ9_DRAME</name>
<evidence type="ECO:0000313" key="4">
    <source>
        <dbReference type="WBParaSite" id="DME_0000679101-mRNA-1"/>
    </source>
</evidence>
<reference evidence="1 3" key="2">
    <citation type="submission" date="2018-11" db="EMBL/GenBank/DDBJ databases">
        <authorList>
            <consortium name="Pathogen Informatics"/>
        </authorList>
    </citation>
    <scope>NUCLEOTIDE SEQUENCE [LARGE SCALE GENOMIC DNA]</scope>
</reference>
<accession>A0A0N4UGZ9</accession>
<proteinExistence type="predicted"/>
<evidence type="ECO:0000313" key="2">
    <source>
        <dbReference type="Proteomes" id="UP000038040"/>
    </source>
</evidence>
<protein>
    <submittedName>
        <fullName evidence="4">Ovule protein</fullName>
    </submittedName>
</protein>
<gene>
    <name evidence="1" type="ORF">DME_LOCUS1405</name>
</gene>
<dbReference type="AlphaFoldDB" id="A0A0N4UGZ9"/>
<evidence type="ECO:0000313" key="3">
    <source>
        <dbReference type="Proteomes" id="UP000274756"/>
    </source>
</evidence>
<dbReference type="Proteomes" id="UP000274756">
    <property type="component" value="Unassembled WGS sequence"/>
</dbReference>
<dbReference type="Proteomes" id="UP000038040">
    <property type="component" value="Unplaced"/>
</dbReference>
<sequence length="70" mass="8423">MCLNVHLALNQHLRMPTTCYPLMIFQPSKLCRFYHARVASCGQSRQYTDRRWIQYMKIWLYLIRGLENSG</sequence>
<keyword evidence="3" id="KW-1185">Reference proteome</keyword>